<evidence type="ECO:0000313" key="6">
    <source>
        <dbReference type="Proteomes" id="UP000215914"/>
    </source>
</evidence>
<sequence length="173" mass="20641">MNPSSFSLFHRWVLCLCWGVGERTREEREQVCSCVRSNERTPRCPCSWQFPGQECWRGSTMTYRIALSYRSAKALVEMQNWRALLEKDQLRIKQRRGRVFQGWNEGKIYFPPTYQLSYVRGESSFSDHRPVYIIFWAEVQSVQSRFRRSMSSRLDYGEALLPYSHGYTELCFF</sequence>
<dbReference type="InterPro" id="IPR036691">
    <property type="entry name" value="Endo/exonu/phosph_ase_sf"/>
</dbReference>
<protein>
    <submittedName>
        <fullName evidence="5">Inositol-polyphosphate 5-phosphatase</fullName>
        <ecNumber evidence="5">3.1.3.56</ecNumber>
    </submittedName>
</protein>
<dbReference type="PANTHER" id="PTHR45666">
    <property type="entry name" value="TYPE IV INOSITOL POLYPHOSPHATE 5-PHOSPHATASE 9"/>
    <property type="match status" value="1"/>
</dbReference>
<feature type="signal peptide" evidence="3">
    <location>
        <begin position="1"/>
        <end position="23"/>
    </location>
</feature>
<dbReference type="Gramene" id="mRNA:HanXRQr2_Chr13g0570211">
    <property type="protein sequence ID" value="mRNA:HanXRQr2_Chr13g0570211"/>
    <property type="gene ID" value="HanXRQr2_Chr13g0570211"/>
</dbReference>
<organism evidence="5 6">
    <name type="scientific">Helianthus annuus</name>
    <name type="common">Common sunflower</name>
    <dbReference type="NCBI Taxonomy" id="4232"/>
    <lineage>
        <taxon>Eukaryota</taxon>
        <taxon>Viridiplantae</taxon>
        <taxon>Streptophyta</taxon>
        <taxon>Embryophyta</taxon>
        <taxon>Tracheophyta</taxon>
        <taxon>Spermatophyta</taxon>
        <taxon>Magnoliopsida</taxon>
        <taxon>eudicotyledons</taxon>
        <taxon>Gunneridae</taxon>
        <taxon>Pentapetalae</taxon>
        <taxon>asterids</taxon>
        <taxon>campanulids</taxon>
        <taxon>Asterales</taxon>
        <taxon>Asteraceae</taxon>
        <taxon>Asteroideae</taxon>
        <taxon>Heliantheae alliance</taxon>
        <taxon>Heliantheae</taxon>
        <taxon>Helianthus</taxon>
    </lineage>
</organism>
<dbReference type="GO" id="GO:0034485">
    <property type="term" value="F:phosphatidylinositol-3,4,5-trisphosphate 5-phosphatase activity"/>
    <property type="evidence" value="ECO:0000318"/>
    <property type="project" value="GO_Central"/>
</dbReference>
<reference evidence="5" key="2">
    <citation type="submission" date="2020-06" db="EMBL/GenBank/DDBJ databases">
        <title>Helianthus annuus Genome sequencing and assembly Release 2.</title>
        <authorList>
            <person name="Gouzy J."/>
            <person name="Langlade N."/>
            <person name="Munos S."/>
        </authorList>
    </citation>
    <scope>NUCLEOTIDE SEQUENCE</scope>
    <source>
        <tissue evidence="5">Leaves</tissue>
    </source>
</reference>
<name>A0A9K3EF11_HELAN</name>
<keyword evidence="2 5" id="KW-0378">Hydrolase</keyword>
<dbReference type="GO" id="GO:0046856">
    <property type="term" value="P:phosphatidylinositol dephosphorylation"/>
    <property type="evidence" value="ECO:0000318"/>
    <property type="project" value="GO_Central"/>
</dbReference>
<evidence type="ECO:0000256" key="2">
    <source>
        <dbReference type="ARBA" id="ARBA00022801"/>
    </source>
</evidence>
<dbReference type="Pfam" id="PF22669">
    <property type="entry name" value="Exo_endo_phos2"/>
    <property type="match status" value="1"/>
</dbReference>
<dbReference type="EC" id="3.1.3.56" evidence="5"/>
<evidence type="ECO:0000313" key="5">
    <source>
        <dbReference type="EMBL" id="KAF5771890.1"/>
    </source>
</evidence>
<feature type="chain" id="PRO_5039936854" evidence="3">
    <location>
        <begin position="24"/>
        <end position="173"/>
    </location>
</feature>
<gene>
    <name evidence="5" type="ORF">HanXRQr2_Chr13g0570211</name>
</gene>
<dbReference type="EMBL" id="MNCJ02000328">
    <property type="protein sequence ID" value="KAF5771890.1"/>
    <property type="molecule type" value="Genomic_DNA"/>
</dbReference>
<feature type="domain" description="Inositol polyphosphate-related phosphatase" evidence="4">
    <location>
        <begin position="61"/>
        <end position="116"/>
    </location>
</feature>
<dbReference type="Gene3D" id="3.60.10.10">
    <property type="entry name" value="Endonuclease/exonuclease/phosphatase"/>
    <property type="match status" value="1"/>
</dbReference>
<comment type="similarity">
    <text evidence="1">Belongs to the inositol polyphosphate 5-phosphatase family.</text>
</comment>
<dbReference type="PANTHER" id="PTHR45666:SF62">
    <property type="entry name" value="INOSITOL-POLYPHOSPHATE 5-PHOSPHATASE"/>
    <property type="match status" value="1"/>
</dbReference>
<evidence type="ECO:0000259" key="4">
    <source>
        <dbReference type="Pfam" id="PF22669"/>
    </source>
</evidence>
<dbReference type="SUPFAM" id="SSF56219">
    <property type="entry name" value="DNase I-like"/>
    <property type="match status" value="1"/>
</dbReference>
<dbReference type="GO" id="GO:0004439">
    <property type="term" value="F:phosphatidylinositol-4,5-bisphosphate 5-phosphatase activity"/>
    <property type="evidence" value="ECO:0000318"/>
    <property type="project" value="GO_Central"/>
</dbReference>
<evidence type="ECO:0000256" key="1">
    <source>
        <dbReference type="ARBA" id="ARBA00010768"/>
    </source>
</evidence>
<dbReference type="Proteomes" id="UP000215914">
    <property type="component" value="Unassembled WGS sequence"/>
</dbReference>
<dbReference type="InterPro" id="IPR000300">
    <property type="entry name" value="IPPc"/>
</dbReference>
<reference evidence="5" key="1">
    <citation type="journal article" date="2017" name="Nature">
        <title>The sunflower genome provides insights into oil metabolism, flowering and Asterid evolution.</title>
        <authorList>
            <person name="Badouin H."/>
            <person name="Gouzy J."/>
            <person name="Grassa C.J."/>
            <person name="Murat F."/>
            <person name="Staton S.E."/>
            <person name="Cottret L."/>
            <person name="Lelandais-Briere C."/>
            <person name="Owens G.L."/>
            <person name="Carrere S."/>
            <person name="Mayjonade B."/>
            <person name="Legrand L."/>
            <person name="Gill N."/>
            <person name="Kane N.C."/>
            <person name="Bowers J.E."/>
            <person name="Hubner S."/>
            <person name="Bellec A."/>
            <person name="Berard A."/>
            <person name="Berges H."/>
            <person name="Blanchet N."/>
            <person name="Boniface M.C."/>
            <person name="Brunel D."/>
            <person name="Catrice O."/>
            <person name="Chaidir N."/>
            <person name="Claudel C."/>
            <person name="Donnadieu C."/>
            <person name="Faraut T."/>
            <person name="Fievet G."/>
            <person name="Helmstetter N."/>
            <person name="King M."/>
            <person name="Knapp S.J."/>
            <person name="Lai Z."/>
            <person name="Le Paslier M.C."/>
            <person name="Lippi Y."/>
            <person name="Lorenzon L."/>
            <person name="Mandel J.R."/>
            <person name="Marage G."/>
            <person name="Marchand G."/>
            <person name="Marquand E."/>
            <person name="Bret-Mestries E."/>
            <person name="Morien E."/>
            <person name="Nambeesan S."/>
            <person name="Nguyen T."/>
            <person name="Pegot-Espagnet P."/>
            <person name="Pouilly N."/>
            <person name="Raftis F."/>
            <person name="Sallet E."/>
            <person name="Schiex T."/>
            <person name="Thomas J."/>
            <person name="Vandecasteele C."/>
            <person name="Vares D."/>
            <person name="Vear F."/>
            <person name="Vautrin S."/>
            <person name="Crespi M."/>
            <person name="Mangin B."/>
            <person name="Burke J.M."/>
            <person name="Salse J."/>
            <person name="Munos S."/>
            <person name="Vincourt P."/>
            <person name="Rieseberg L.H."/>
            <person name="Langlade N.B."/>
        </authorList>
    </citation>
    <scope>NUCLEOTIDE SEQUENCE</scope>
    <source>
        <tissue evidence="5">Leaves</tissue>
    </source>
</reference>
<dbReference type="AlphaFoldDB" id="A0A9K3EF11"/>
<keyword evidence="6" id="KW-1185">Reference proteome</keyword>
<keyword evidence="3" id="KW-0732">Signal</keyword>
<proteinExistence type="inferred from homology"/>
<dbReference type="GO" id="GO:0004445">
    <property type="term" value="F:inositol-polyphosphate 5-phosphatase activity"/>
    <property type="evidence" value="ECO:0007669"/>
    <property type="project" value="UniProtKB-EC"/>
</dbReference>
<comment type="caution">
    <text evidence="5">The sequence shown here is derived from an EMBL/GenBank/DDBJ whole genome shotgun (WGS) entry which is preliminary data.</text>
</comment>
<evidence type="ECO:0000256" key="3">
    <source>
        <dbReference type="SAM" id="SignalP"/>
    </source>
</evidence>
<accession>A0A9K3EF11</accession>
<dbReference type="InterPro" id="IPR045849">
    <property type="entry name" value="IP5P_plant"/>
</dbReference>